<proteinExistence type="predicted"/>
<evidence type="ECO:0000313" key="2">
    <source>
        <dbReference type="Proteomes" id="UP001066276"/>
    </source>
</evidence>
<accession>A0AAV7MMS0</accession>
<protein>
    <submittedName>
        <fullName evidence="1">Uncharacterized protein</fullName>
    </submittedName>
</protein>
<reference evidence="1" key="1">
    <citation type="journal article" date="2022" name="bioRxiv">
        <title>Sequencing and chromosome-scale assembly of the giantPleurodeles waltlgenome.</title>
        <authorList>
            <person name="Brown T."/>
            <person name="Elewa A."/>
            <person name="Iarovenko S."/>
            <person name="Subramanian E."/>
            <person name="Araus A.J."/>
            <person name="Petzold A."/>
            <person name="Susuki M."/>
            <person name="Suzuki K.-i.T."/>
            <person name="Hayashi T."/>
            <person name="Toyoda A."/>
            <person name="Oliveira C."/>
            <person name="Osipova E."/>
            <person name="Leigh N.D."/>
            <person name="Simon A."/>
            <person name="Yun M.H."/>
        </authorList>
    </citation>
    <scope>NUCLEOTIDE SEQUENCE</scope>
    <source>
        <strain evidence="1">20211129_DDA</strain>
        <tissue evidence="1">Liver</tissue>
    </source>
</reference>
<gene>
    <name evidence="1" type="ORF">NDU88_000690</name>
</gene>
<comment type="caution">
    <text evidence="1">The sequence shown here is derived from an EMBL/GenBank/DDBJ whole genome shotgun (WGS) entry which is preliminary data.</text>
</comment>
<dbReference type="EMBL" id="JANPWB010000013">
    <property type="protein sequence ID" value="KAJ1103263.1"/>
    <property type="molecule type" value="Genomic_DNA"/>
</dbReference>
<name>A0AAV7MMS0_PLEWA</name>
<dbReference type="Proteomes" id="UP001066276">
    <property type="component" value="Chromosome 9"/>
</dbReference>
<sequence>MWNVGLSGRWNVVGGGWWAGDTWCEWSVPLLCVYAIKELQKITCATVYFYIDHEQERYLQREQIFVGAAPPLCCHCFFRAGEAAGQAHFAQRVVRVSDIAHLTSRLLHLKKKTTGKKKETRP</sequence>
<keyword evidence="2" id="KW-1185">Reference proteome</keyword>
<dbReference type="AlphaFoldDB" id="A0AAV7MMS0"/>
<organism evidence="1 2">
    <name type="scientific">Pleurodeles waltl</name>
    <name type="common">Iberian ribbed newt</name>
    <dbReference type="NCBI Taxonomy" id="8319"/>
    <lineage>
        <taxon>Eukaryota</taxon>
        <taxon>Metazoa</taxon>
        <taxon>Chordata</taxon>
        <taxon>Craniata</taxon>
        <taxon>Vertebrata</taxon>
        <taxon>Euteleostomi</taxon>
        <taxon>Amphibia</taxon>
        <taxon>Batrachia</taxon>
        <taxon>Caudata</taxon>
        <taxon>Salamandroidea</taxon>
        <taxon>Salamandridae</taxon>
        <taxon>Pleurodelinae</taxon>
        <taxon>Pleurodeles</taxon>
    </lineage>
</organism>
<evidence type="ECO:0000313" key="1">
    <source>
        <dbReference type="EMBL" id="KAJ1103263.1"/>
    </source>
</evidence>